<dbReference type="PROSITE" id="PS00455">
    <property type="entry name" value="AMP_BINDING"/>
    <property type="match status" value="1"/>
</dbReference>
<proteinExistence type="predicted"/>
<accession>A0ABT2PHM3</accession>
<evidence type="ECO:0000313" key="3">
    <source>
        <dbReference type="EMBL" id="MCT9809969.1"/>
    </source>
</evidence>
<evidence type="ECO:0000259" key="1">
    <source>
        <dbReference type="Pfam" id="PF00501"/>
    </source>
</evidence>
<dbReference type="SUPFAM" id="SSF56801">
    <property type="entry name" value="Acetyl-CoA synthetase-like"/>
    <property type="match status" value="1"/>
</dbReference>
<dbReference type="InterPro" id="IPR000873">
    <property type="entry name" value="AMP-dep_synth/lig_dom"/>
</dbReference>
<dbReference type="Gene3D" id="3.30.300.30">
    <property type="match status" value="1"/>
</dbReference>
<dbReference type="Pfam" id="PF13193">
    <property type="entry name" value="AMP-binding_C"/>
    <property type="match status" value="1"/>
</dbReference>
<name>A0ABT2PHM3_9BURK</name>
<gene>
    <name evidence="3" type="ORF">N0K08_04940</name>
</gene>
<keyword evidence="4" id="KW-1185">Reference proteome</keyword>
<dbReference type="EMBL" id="JAODYH010000003">
    <property type="protein sequence ID" value="MCT9809969.1"/>
    <property type="molecule type" value="Genomic_DNA"/>
</dbReference>
<reference evidence="3 4" key="1">
    <citation type="submission" date="2022-09" db="EMBL/GenBank/DDBJ databases">
        <title>Draft genome of isolate Be4.</title>
        <authorList>
            <person name="Sanchez-Castro I."/>
            <person name="Martinez-Rodriguez P."/>
            <person name="Descostes M."/>
            <person name="Merroun M."/>
        </authorList>
    </citation>
    <scope>NUCLEOTIDE SEQUENCE [LARGE SCALE GENOMIC DNA]</scope>
    <source>
        <strain evidence="3 4">Be4</strain>
    </source>
</reference>
<feature type="domain" description="AMP-binding enzyme C-terminal" evidence="2">
    <location>
        <begin position="425"/>
        <end position="500"/>
    </location>
</feature>
<dbReference type="RefSeq" id="WP_261498951.1">
    <property type="nucleotide sequence ID" value="NZ_JAODYH010000003.1"/>
</dbReference>
<organism evidence="3 4">
    <name type="scientific">Acidovorax bellezanensis</name>
    <dbReference type="NCBI Taxonomy" id="2976702"/>
    <lineage>
        <taxon>Bacteria</taxon>
        <taxon>Pseudomonadati</taxon>
        <taxon>Pseudomonadota</taxon>
        <taxon>Betaproteobacteria</taxon>
        <taxon>Burkholderiales</taxon>
        <taxon>Comamonadaceae</taxon>
        <taxon>Acidovorax</taxon>
    </lineage>
</organism>
<dbReference type="Pfam" id="PF00501">
    <property type="entry name" value="AMP-binding"/>
    <property type="match status" value="1"/>
</dbReference>
<sequence>MAIIDFFDRGWQLNPNGVAYAMDERKFTFQQTGTLSCQIANALLAQGLARETKTAVWSLNDPVAWTCVLGAWRAGLAWVPINPRSSLPDNAQLLDAFDCEVLFFQQAFWPAIESILPRLPQLKLLVCIDGEAGSAIHLETWIAGQSKTPPAIDYAMDDVVAVQPTGGTTGAPKGVMNTHRSMQTLVAHTMLACHYGAGDRPVFLAAAPMTHSAGLASLPCTARGGTTVILQQIDPAGLCDAIARHRVTEIFLPPTVIYALLSLPDIRTRDFSSLRYFLYGASPMSVEKLREAISVFGPVMTEFYGQTECLGTISIMRPEEHFVNGQVADDLRLSSCGRVSPLVRLAILDDNRKPCATGVSGEICVTGDLLMKGYYKAPEKTAETIIDGWLHTGDIGHLDTDGFLHITDRKKDMIITGGFNVYPSEVEQVLWAHPAVQDCAVIGVPDAKWGEAVKAVVELKPGHTVEADELIAQCKSRLGSVQAPKSIDFVARLPRSPNGKVLKKDIRAPYWAGAERVI</sequence>
<feature type="domain" description="AMP-dependent synthetase/ligase" evidence="1">
    <location>
        <begin position="9"/>
        <end position="375"/>
    </location>
</feature>
<dbReference type="InterPro" id="IPR050237">
    <property type="entry name" value="ATP-dep_AMP-bd_enzyme"/>
</dbReference>
<evidence type="ECO:0000313" key="4">
    <source>
        <dbReference type="Proteomes" id="UP001525968"/>
    </source>
</evidence>
<dbReference type="InterPro" id="IPR042099">
    <property type="entry name" value="ANL_N_sf"/>
</dbReference>
<dbReference type="InterPro" id="IPR045851">
    <property type="entry name" value="AMP-bd_C_sf"/>
</dbReference>
<evidence type="ECO:0000259" key="2">
    <source>
        <dbReference type="Pfam" id="PF13193"/>
    </source>
</evidence>
<dbReference type="InterPro" id="IPR025110">
    <property type="entry name" value="AMP-bd_C"/>
</dbReference>
<protein>
    <submittedName>
        <fullName evidence="3">AMP-binding protein</fullName>
    </submittedName>
</protein>
<dbReference type="PANTHER" id="PTHR43767:SF7">
    <property type="entry name" value="MEDIUM_LONG-CHAIN-FATTY-ACID--COA LIGASE FADD8"/>
    <property type="match status" value="1"/>
</dbReference>
<dbReference type="Proteomes" id="UP001525968">
    <property type="component" value="Unassembled WGS sequence"/>
</dbReference>
<dbReference type="PANTHER" id="PTHR43767">
    <property type="entry name" value="LONG-CHAIN-FATTY-ACID--COA LIGASE"/>
    <property type="match status" value="1"/>
</dbReference>
<comment type="caution">
    <text evidence="3">The sequence shown here is derived from an EMBL/GenBank/DDBJ whole genome shotgun (WGS) entry which is preliminary data.</text>
</comment>
<dbReference type="Gene3D" id="3.40.50.12780">
    <property type="entry name" value="N-terminal domain of ligase-like"/>
    <property type="match status" value="1"/>
</dbReference>
<dbReference type="InterPro" id="IPR020845">
    <property type="entry name" value="AMP-binding_CS"/>
</dbReference>